<sequence length="318" mass="35893">MGKEIPLVSLLCGVLGRKKASSADGEAEKREDNTDGGATQMPQDQLTKPSAAESTEDQARDTAQPTSNDQQVPLPPPPGRQQFLRAASCHHQPERSNSMTSKLVSSLSMRVSNGMPGRQFSRREDKPWSKDKKLKPEDSIWKKTIILGEKCRVRDDDEDNILYDEKGNKIATFHQKPQTAAMSFSRHTTPIQGQPLFPKLLASLVGTTVIQAKTTTTKIWRLQMAIKDDRSELKLRYFKCWTRYKMATHQLIEANRFMRAGLTRSVRNHTSLAMTEIQSCNQELAKQKREPSNIAKDIRKLQDHCSVILVICHKLLDG</sequence>
<protein>
    <recommendedName>
        <fullName evidence="2">Pectinesterase inhibitor domain-containing protein</fullName>
    </recommendedName>
</protein>
<comment type="caution">
    <text evidence="3">The sequence shown here is derived from an EMBL/GenBank/DDBJ whole genome shotgun (WGS) entry which is preliminary data.</text>
</comment>
<dbReference type="AlphaFoldDB" id="A0AAW2MH43"/>
<dbReference type="SMART" id="SM00856">
    <property type="entry name" value="PMEI"/>
    <property type="match status" value="1"/>
</dbReference>
<organism evidence="3">
    <name type="scientific">Sesamum radiatum</name>
    <name type="common">Black benniseed</name>
    <dbReference type="NCBI Taxonomy" id="300843"/>
    <lineage>
        <taxon>Eukaryota</taxon>
        <taxon>Viridiplantae</taxon>
        <taxon>Streptophyta</taxon>
        <taxon>Embryophyta</taxon>
        <taxon>Tracheophyta</taxon>
        <taxon>Spermatophyta</taxon>
        <taxon>Magnoliopsida</taxon>
        <taxon>eudicotyledons</taxon>
        <taxon>Gunneridae</taxon>
        <taxon>Pentapetalae</taxon>
        <taxon>asterids</taxon>
        <taxon>lamiids</taxon>
        <taxon>Lamiales</taxon>
        <taxon>Pedaliaceae</taxon>
        <taxon>Sesamum</taxon>
    </lineage>
</organism>
<dbReference type="CDD" id="cd15797">
    <property type="entry name" value="PMEI"/>
    <property type="match status" value="1"/>
</dbReference>
<feature type="compositionally biased region" description="Polar residues" evidence="1">
    <location>
        <begin position="36"/>
        <end position="48"/>
    </location>
</feature>
<dbReference type="Gene3D" id="1.20.140.40">
    <property type="entry name" value="Invertase/pectin methylesterase inhibitor family protein"/>
    <property type="match status" value="1"/>
</dbReference>
<dbReference type="GO" id="GO:0046910">
    <property type="term" value="F:pectinesterase inhibitor activity"/>
    <property type="evidence" value="ECO:0007669"/>
    <property type="project" value="InterPro"/>
</dbReference>
<dbReference type="SUPFAM" id="SSF101148">
    <property type="entry name" value="Plant invertase/pectin methylesterase inhibitor"/>
    <property type="match status" value="1"/>
</dbReference>
<evidence type="ECO:0000259" key="2">
    <source>
        <dbReference type="SMART" id="SM00856"/>
    </source>
</evidence>
<gene>
    <name evidence="3" type="ORF">Sradi_5031800</name>
</gene>
<dbReference type="EMBL" id="JACGWJ010000022">
    <property type="protein sequence ID" value="KAL0330451.1"/>
    <property type="molecule type" value="Genomic_DNA"/>
</dbReference>
<evidence type="ECO:0000256" key="1">
    <source>
        <dbReference type="SAM" id="MobiDB-lite"/>
    </source>
</evidence>
<reference evidence="3" key="2">
    <citation type="journal article" date="2024" name="Plant">
        <title>Genomic evolution and insights into agronomic trait innovations of Sesamum species.</title>
        <authorList>
            <person name="Miao H."/>
            <person name="Wang L."/>
            <person name="Qu L."/>
            <person name="Liu H."/>
            <person name="Sun Y."/>
            <person name="Le M."/>
            <person name="Wang Q."/>
            <person name="Wei S."/>
            <person name="Zheng Y."/>
            <person name="Lin W."/>
            <person name="Duan Y."/>
            <person name="Cao H."/>
            <person name="Xiong S."/>
            <person name="Wang X."/>
            <person name="Wei L."/>
            <person name="Li C."/>
            <person name="Ma Q."/>
            <person name="Ju M."/>
            <person name="Zhao R."/>
            <person name="Li G."/>
            <person name="Mu C."/>
            <person name="Tian Q."/>
            <person name="Mei H."/>
            <person name="Zhang T."/>
            <person name="Gao T."/>
            <person name="Zhang H."/>
        </authorList>
    </citation>
    <scope>NUCLEOTIDE SEQUENCE</scope>
    <source>
        <strain evidence="3">G02</strain>
    </source>
</reference>
<name>A0AAW2MH43_SESRA</name>
<reference evidence="3" key="1">
    <citation type="submission" date="2020-06" db="EMBL/GenBank/DDBJ databases">
        <authorList>
            <person name="Li T."/>
            <person name="Hu X."/>
            <person name="Zhang T."/>
            <person name="Song X."/>
            <person name="Zhang H."/>
            <person name="Dai N."/>
            <person name="Sheng W."/>
            <person name="Hou X."/>
            <person name="Wei L."/>
        </authorList>
    </citation>
    <scope>NUCLEOTIDE SEQUENCE</scope>
    <source>
        <strain evidence="3">G02</strain>
        <tissue evidence="3">Leaf</tissue>
    </source>
</reference>
<feature type="compositionally biased region" description="Polar residues" evidence="1">
    <location>
        <begin position="61"/>
        <end position="71"/>
    </location>
</feature>
<feature type="region of interest" description="Disordered" evidence="1">
    <location>
        <begin position="110"/>
        <end position="132"/>
    </location>
</feature>
<feature type="region of interest" description="Disordered" evidence="1">
    <location>
        <begin position="13"/>
        <end position="82"/>
    </location>
</feature>
<feature type="compositionally biased region" description="Basic and acidic residues" evidence="1">
    <location>
        <begin position="121"/>
        <end position="132"/>
    </location>
</feature>
<dbReference type="InterPro" id="IPR034086">
    <property type="entry name" value="PMEI_plant"/>
</dbReference>
<feature type="domain" description="Pectinesterase inhibitor" evidence="2">
    <location>
        <begin position="176"/>
        <end position="311"/>
    </location>
</feature>
<dbReference type="InterPro" id="IPR006501">
    <property type="entry name" value="Pectinesterase_inhib_dom"/>
</dbReference>
<evidence type="ECO:0000313" key="3">
    <source>
        <dbReference type="EMBL" id="KAL0330451.1"/>
    </source>
</evidence>
<dbReference type="PANTHER" id="PTHR36801">
    <property type="entry name" value="OS06G0150200 PROTEIN"/>
    <property type="match status" value="1"/>
</dbReference>
<dbReference type="InterPro" id="IPR035513">
    <property type="entry name" value="Invertase/methylesterase_inhib"/>
</dbReference>
<dbReference type="PANTHER" id="PTHR36801:SF3">
    <property type="entry name" value="OS06G0150300 PROTEIN"/>
    <property type="match status" value="1"/>
</dbReference>
<proteinExistence type="predicted"/>
<dbReference type="NCBIfam" id="TIGR01614">
    <property type="entry name" value="PME_inhib"/>
    <property type="match status" value="1"/>
</dbReference>
<dbReference type="Pfam" id="PF04043">
    <property type="entry name" value="PMEI"/>
    <property type="match status" value="1"/>
</dbReference>
<accession>A0AAW2MH43</accession>